<keyword evidence="8" id="KW-1185">Reference proteome</keyword>
<keyword evidence="4" id="KW-0158">Chromosome</keyword>
<proteinExistence type="inferred from homology"/>
<keyword evidence="6" id="KW-0137">Centromere</keyword>
<gene>
    <name evidence="7" type="ORF">ElyMa_003625300</name>
</gene>
<evidence type="ECO:0000313" key="7">
    <source>
        <dbReference type="EMBL" id="GFR64148.1"/>
    </source>
</evidence>
<dbReference type="Pfam" id="PF05238">
    <property type="entry name" value="CENP-N"/>
    <property type="match status" value="1"/>
</dbReference>
<dbReference type="GO" id="GO:0005654">
    <property type="term" value="C:nucleoplasm"/>
    <property type="evidence" value="ECO:0007669"/>
    <property type="project" value="TreeGrafter"/>
</dbReference>
<dbReference type="GO" id="GO:0000775">
    <property type="term" value="C:chromosome, centromeric region"/>
    <property type="evidence" value="ECO:0007669"/>
    <property type="project" value="UniProtKB-SubCell"/>
</dbReference>
<dbReference type="InterPro" id="IPR052011">
    <property type="entry name" value="CENP-NAC/CAD_complex"/>
</dbReference>
<dbReference type="AlphaFoldDB" id="A0AAV4ESN5"/>
<reference evidence="7 8" key="1">
    <citation type="journal article" date="2021" name="Elife">
        <title>Chloroplast acquisition without the gene transfer in kleptoplastic sea slugs, Plakobranchus ocellatus.</title>
        <authorList>
            <person name="Maeda T."/>
            <person name="Takahashi S."/>
            <person name="Yoshida T."/>
            <person name="Shimamura S."/>
            <person name="Takaki Y."/>
            <person name="Nagai Y."/>
            <person name="Toyoda A."/>
            <person name="Suzuki Y."/>
            <person name="Arimoto A."/>
            <person name="Ishii H."/>
            <person name="Satoh N."/>
            <person name="Nishiyama T."/>
            <person name="Hasebe M."/>
            <person name="Maruyama T."/>
            <person name="Minagawa J."/>
            <person name="Obokata J."/>
            <person name="Shigenobu S."/>
        </authorList>
    </citation>
    <scope>NUCLEOTIDE SEQUENCE [LARGE SCALE GENOMIC DNA]</scope>
</reference>
<evidence type="ECO:0000256" key="4">
    <source>
        <dbReference type="ARBA" id="ARBA00022454"/>
    </source>
</evidence>
<dbReference type="InterPro" id="IPR007902">
    <property type="entry name" value="Chl4/mis15/CENP-N"/>
</dbReference>
<dbReference type="EMBL" id="BMAT01007428">
    <property type="protein sequence ID" value="GFR64148.1"/>
    <property type="molecule type" value="Genomic_DNA"/>
</dbReference>
<dbReference type="Proteomes" id="UP000762676">
    <property type="component" value="Unassembled WGS sequence"/>
</dbReference>
<comment type="similarity">
    <text evidence="3">Belongs to the CENP-N/CHL4 family.</text>
</comment>
<organism evidence="7 8">
    <name type="scientific">Elysia marginata</name>
    <dbReference type="NCBI Taxonomy" id="1093978"/>
    <lineage>
        <taxon>Eukaryota</taxon>
        <taxon>Metazoa</taxon>
        <taxon>Spiralia</taxon>
        <taxon>Lophotrochozoa</taxon>
        <taxon>Mollusca</taxon>
        <taxon>Gastropoda</taxon>
        <taxon>Heterobranchia</taxon>
        <taxon>Euthyneura</taxon>
        <taxon>Panpulmonata</taxon>
        <taxon>Sacoglossa</taxon>
        <taxon>Placobranchoidea</taxon>
        <taxon>Plakobranchidae</taxon>
        <taxon>Elysia</taxon>
    </lineage>
</organism>
<evidence type="ECO:0000256" key="5">
    <source>
        <dbReference type="ARBA" id="ARBA00023242"/>
    </source>
</evidence>
<dbReference type="GO" id="GO:0034080">
    <property type="term" value="P:CENP-A containing chromatin assembly"/>
    <property type="evidence" value="ECO:0007669"/>
    <property type="project" value="InterPro"/>
</dbReference>
<evidence type="ECO:0000256" key="6">
    <source>
        <dbReference type="ARBA" id="ARBA00023328"/>
    </source>
</evidence>
<accession>A0AAV4ESN5</accession>
<dbReference type="GO" id="GO:0007059">
    <property type="term" value="P:chromosome segregation"/>
    <property type="evidence" value="ECO:0007669"/>
    <property type="project" value="InterPro"/>
</dbReference>
<keyword evidence="5" id="KW-0539">Nucleus</keyword>
<comment type="caution">
    <text evidence="7">The sequence shown here is derived from an EMBL/GenBank/DDBJ whole genome shotgun (WGS) entry which is preliminary data.</text>
</comment>
<protein>
    <submittedName>
        <fullName evidence="7">Centromere protein N-like</fullName>
    </submittedName>
</protein>
<evidence type="ECO:0000256" key="3">
    <source>
        <dbReference type="ARBA" id="ARBA00005566"/>
    </source>
</evidence>
<name>A0AAV4ESN5_9GAST</name>
<dbReference type="PANTHER" id="PTHR46790">
    <property type="entry name" value="CENTROMERE PROTEIN N"/>
    <property type="match status" value="1"/>
</dbReference>
<evidence type="ECO:0000313" key="8">
    <source>
        <dbReference type="Proteomes" id="UP000762676"/>
    </source>
</evidence>
<dbReference type="PANTHER" id="PTHR46790:SF1">
    <property type="entry name" value="CENTROMERE PROTEIN N"/>
    <property type="match status" value="1"/>
</dbReference>
<sequence length="357" mass="40422">MVVFLCSNMSENYINGLIKAVVTRCTADSLREVLKRWGRVGLTQLSGNKAKVCADLQNIAKREQFTMEIAGDLELAYMQLNSSKKFWKVFQLKGANVKHDLDPRSLRLKLVRSLQLKKMDCVVDGNMRMFAGALWFRLHLHSTRRKRGNKQATQAYNHSNSVFLITFPGSPKFMISRAGVQICRLVLQAITEATGAERVVDTNLTGHHVASLADLALHSQPQPDDKFRKMEERENPLAVKINKKRKCTDQSSSFEDISFVVDDTRHLKRQRKEVLSKVYGSGPHPVLEKLEYKFDVSHNISKDNQAHCRAMVEIKGKNVLEGLSKLGREGFIKFPLPKHLASVVSLSQNSFSIKDKT</sequence>
<evidence type="ECO:0000256" key="2">
    <source>
        <dbReference type="ARBA" id="ARBA00004584"/>
    </source>
</evidence>
<comment type="subcellular location">
    <subcellularLocation>
        <location evidence="2">Chromosome</location>
        <location evidence="2">Centromere</location>
    </subcellularLocation>
    <subcellularLocation>
        <location evidence="1">Nucleus</location>
    </subcellularLocation>
</comment>
<evidence type="ECO:0000256" key="1">
    <source>
        <dbReference type="ARBA" id="ARBA00004123"/>
    </source>
</evidence>